<keyword evidence="2" id="KW-1185">Reference proteome</keyword>
<dbReference type="GeneID" id="14923004"/>
<dbReference type="RefSeq" id="XP_004348539.1">
    <property type="nucleotide sequence ID" value="XM_004348489.1"/>
</dbReference>
<accession>L8HCJ8</accession>
<protein>
    <submittedName>
        <fullName evidence="1">Uncharacterized protein</fullName>
    </submittedName>
</protein>
<reference evidence="1 2" key="1">
    <citation type="journal article" date="2013" name="Genome Biol.">
        <title>Genome of Acanthamoeba castellanii highlights extensive lateral gene transfer and early evolution of tyrosine kinase signaling.</title>
        <authorList>
            <person name="Clarke M."/>
            <person name="Lohan A.J."/>
            <person name="Liu B."/>
            <person name="Lagkouvardos I."/>
            <person name="Roy S."/>
            <person name="Zafar N."/>
            <person name="Bertelli C."/>
            <person name="Schilde C."/>
            <person name="Kianianmomeni A."/>
            <person name="Burglin T.R."/>
            <person name="Frech C."/>
            <person name="Turcotte B."/>
            <person name="Kopec K.O."/>
            <person name="Synnott J.M."/>
            <person name="Choo C."/>
            <person name="Paponov I."/>
            <person name="Finkler A."/>
            <person name="Soon Heng Tan C."/>
            <person name="Hutchins A.P."/>
            <person name="Weinmeier T."/>
            <person name="Rattei T."/>
            <person name="Chu J.S."/>
            <person name="Gimenez G."/>
            <person name="Irimia M."/>
            <person name="Rigden D.J."/>
            <person name="Fitzpatrick D.A."/>
            <person name="Lorenzo-Morales J."/>
            <person name="Bateman A."/>
            <person name="Chiu C.H."/>
            <person name="Tang P."/>
            <person name="Hegemann P."/>
            <person name="Fromm H."/>
            <person name="Raoult D."/>
            <person name="Greub G."/>
            <person name="Miranda-Saavedra D."/>
            <person name="Chen N."/>
            <person name="Nash P."/>
            <person name="Ginger M.L."/>
            <person name="Horn M."/>
            <person name="Schaap P."/>
            <person name="Caler L."/>
            <person name="Loftus B."/>
        </authorList>
    </citation>
    <scope>NUCLEOTIDE SEQUENCE [LARGE SCALE GENOMIC DNA]</scope>
    <source>
        <strain evidence="1 2">Neff</strain>
    </source>
</reference>
<dbReference type="EMBL" id="KB007890">
    <property type="protein sequence ID" value="ELR22081.1"/>
    <property type="molecule type" value="Genomic_DNA"/>
</dbReference>
<evidence type="ECO:0000313" key="2">
    <source>
        <dbReference type="Proteomes" id="UP000011083"/>
    </source>
</evidence>
<proteinExistence type="predicted"/>
<dbReference type="KEGG" id="acan:ACA1_158560"/>
<dbReference type="Proteomes" id="UP000011083">
    <property type="component" value="Unassembled WGS sequence"/>
</dbReference>
<organism evidence="1 2">
    <name type="scientific">Acanthamoeba castellanii (strain ATCC 30010 / Neff)</name>
    <dbReference type="NCBI Taxonomy" id="1257118"/>
    <lineage>
        <taxon>Eukaryota</taxon>
        <taxon>Amoebozoa</taxon>
        <taxon>Discosea</taxon>
        <taxon>Longamoebia</taxon>
        <taxon>Centramoebida</taxon>
        <taxon>Acanthamoebidae</taxon>
        <taxon>Acanthamoeba</taxon>
    </lineage>
</organism>
<name>L8HCJ8_ACACF</name>
<gene>
    <name evidence="1" type="ORF">ACA1_158560</name>
</gene>
<dbReference type="AlphaFoldDB" id="L8HCJ8"/>
<dbReference type="VEuPathDB" id="AmoebaDB:ACA1_158560"/>
<evidence type="ECO:0000313" key="1">
    <source>
        <dbReference type="EMBL" id="ELR22081.1"/>
    </source>
</evidence>
<sequence>MSAGRHQYGDNVYCWSQYQISFQIEGEEFQVTHGETQSTFCPYEDEITIPEVERLAELREKWHTPLDADTLHCLFGFLLPYDDIAQAYNFHMVILSSQDEDIDE</sequence>